<reference evidence="10" key="1">
    <citation type="submission" date="2022-06" db="EMBL/GenBank/DDBJ databases">
        <title>Complete genome sequences of two strains of the flax pathogen Septoria linicola.</title>
        <authorList>
            <person name="Lapalu N."/>
            <person name="Simon A."/>
            <person name="Demenou B."/>
            <person name="Paumier D."/>
            <person name="Guillot M.-P."/>
            <person name="Gout L."/>
            <person name="Valade R."/>
        </authorList>
    </citation>
    <scope>NUCLEOTIDE SEQUENCE</scope>
    <source>
        <strain evidence="10">SE15195</strain>
    </source>
</reference>
<dbReference type="GO" id="GO:0008270">
    <property type="term" value="F:zinc ion binding"/>
    <property type="evidence" value="ECO:0007669"/>
    <property type="project" value="UniProtKB-KW"/>
</dbReference>
<dbReference type="GO" id="GO:0005634">
    <property type="term" value="C:nucleus"/>
    <property type="evidence" value="ECO:0007669"/>
    <property type="project" value="UniProtKB-SubCell"/>
</dbReference>
<sequence>MNYFAAPPAHLRSPVDDGTRLGMIREESIRMAMAFPKQEPSPISDSSEQSQDAHLPPNKRARVNYECEACGTTYTEKRALARHRHTDMHRRRMGLPPDKRHLCVKCGRSFGRNHDLQRHRREQHGEATGATAVDMATCRSDDSHMSDDSTALKSQSSWSGPLGAMPMVDDMLLQPPHLRGAKSHGDLNSSRAGSTPSLSKSSSRESAPSIKTESNSDISVPIKMWPGDDDQRIFTPTPPREFKQRERRHSSDGLGELPPVRKDSSQPSRPSTATSKGSKDVNSQPSNSRIIANMIIDEPDVEGYEPHICLPCGRVFGDDDLLLEHLQTHLDSFKGNYKCKKCQIGFDHEEDLQKHLDSAKRGKCGFNFPHSQPCTGHHPPPARTDNMAYLHDSDCARLTYQLRNWEQAQLQAYISQINQLVANRQKRSKSRWSAEALVRSKRNSVTSFRSSAVSVNTYASAPCDTSNGKMDIDGLQKRLKNMSMRDVGSSVKNAINRRGGAISASTSKHSGTHDKALHSAVQRGELQKANDLLLTGADPWTLHRSSGTIISAALWAQTEVQSLTVAHRLTEDIQGACKICKLNSANFNKSAPAKVRALIDHGADVDQPGGLCNYPINSAAWMCNAEVVVVLLQKGANVHQRDDTFGSPLGIAASQAGFPKSEETVNALLNWKANPFIAGREGSPLEIARRKLAFWEKSPENIQIAPNVVDERVDSCEAIISLLEQALERWETMGRSEQISRYERSVAGNL</sequence>
<evidence type="ECO:0000256" key="1">
    <source>
        <dbReference type="ARBA" id="ARBA00004123"/>
    </source>
</evidence>
<keyword evidence="6" id="KW-0539">Nucleus</keyword>
<feature type="region of interest" description="Disordered" evidence="8">
    <location>
        <begin position="139"/>
        <end position="289"/>
    </location>
</feature>
<keyword evidence="3" id="KW-0677">Repeat</keyword>
<evidence type="ECO:0000256" key="8">
    <source>
        <dbReference type="SAM" id="MobiDB-lite"/>
    </source>
</evidence>
<dbReference type="GO" id="GO:0000981">
    <property type="term" value="F:DNA-binding transcription factor activity, RNA polymerase II-specific"/>
    <property type="evidence" value="ECO:0007669"/>
    <property type="project" value="TreeGrafter"/>
</dbReference>
<dbReference type="PROSITE" id="PS00028">
    <property type="entry name" value="ZINC_FINGER_C2H2_1"/>
    <property type="match status" value="3"/>
</dbReference>
<dbReference type="EMBL" id="CP099419">
    <property type="protein sequence ID" value="USW49307.1"/>
    <property type="molecule type" value="Genomic_DNA"/>
</dbReference>
<dbReference type="InterPro" id="IPR036770">
    <property type="entry name" value="Ankyrin_rpt-contain_sf"/>
</dbReference>
<evidence type="ECO:0000256" key="4">
    <source>
        <dbReference type="ARBA" id="ARBA00022771"/>
    </source>
</evidence>
<dbReference type="SMART" id="SM00355">
    <property type="entry name" value="ZnF_C2H2"/>
    <property type="match status" value="4"/>
</dbReference>
<evidence type="ECO:0000256" key="2">
    <source>
        <dbReference type="ARBA" id="ARBA00022723"/>
    </source>
</evidence>
<keyword evidence="11" id="KW-1185">Reference proteome</keyword>
<organism evidence="10 11">
    <name type="scientific">Septoria linicola</name>
    <dbReference type="NCBI Taxonomy" id="215465"/>
    <lineage>
        <taxon>Eukaryota</taxon>
        <taxon>Fungi</taxon>
        <taxon>Dikarya</taxon>
        <taxon>Ascomycota</taxon>
        <taxon>Pezizomycotina</taxon>
        <taxon>Dothideomycetes</taxon>
        <taxon>Dothideomycetidae</taxon>
        <taxon>Mycosphaerellales</taxon>
        <taxon>Mycosphaerellaceae</taxon>
        <taxon>Septoria</taxon>
    </lineage>
</organism>
<keyword evidence="4 7" id="KW-0863">Zinc-finger</keyword>
<dbReference type="PANTHER" id="PTHR24388:SF54">
    <property type="entry name" value="PROTEIN ESCARGOT"/>
    <property type="match status" value="1"/>
</dbReference>
<keyword evidence="2" id="KW-0479">Metal-binding</keyword>
<feature type="domain" description="C2H2-type" evidence="9">
    <location>
        <begin position="65"/>
        <end position="94"/>
    </location>
</feature>
<dbReference type="AlphaFoldDB" id="A0A9Q9EGX7"/>
<evidence type="ECO:0000256" key="3">
    <source>
        <dbReference type="ARBA" id="ARBA00022737"/>
    </source>
</evidence>
<dbReference type="OrthoDB" id="4772757at2759"/>
<feature type="compositionally biased region" description="Polar residues" evidence="8">
    <location>
        <begin position="41"/>
        <end position="52"/>
    </location>
</feature>
<evidence type="ECO:0000256" key="7">
    <source>
        <dbReference type="PROSITE-ProRule" id="PRU00042"/>
    </source>
</evidence>
<proteinExistence type="predicted"/>
<evidence type="ECO:0000259" key="9">
    <source>
        <dbReference type="PROSITE" id="PS50157"/>
    </source>
</evidence>
<dbReference type="SUPFAM" id="SSF57667">
    <property type="entry name" value="beta-beta-alpha zinc fingers"/>
    <property type="match status" value="2"/>
</dbReference>
<keyword evidence="5" id="KW-0862">Zinc</keyword>
<dbReference type="InterPro" id="IPR013087">
    <property type="entry name" value="Znf_C2H2_type"/>
</dbReference>
<feature type="domain" description="C2H2-type" evidence="9">
    <location>
        <begin position="101"/>
        <end position="128"/>
    </location>
</feature>
<evidence type="ECO:0000313" key="10">
    <source>
        <dbReference type="EMBL" id="USW49307.1"/>
    </source>
</evidence>
<feature type="domain" description="C2H2-type" evidence="9">
    <location>
        <begin position="307"/>
        <end position="329"/>
    </location>
</feature>
<comment type="subcellular location">
    <subcellularLocation>
        <location evidence="1">Nucleus</location>
    </subcellularLocation>
</comment>
<dbReference type="PROSITE" id="PS50157">
    <property type="entry name" value="ZINC_FINGER_C2H2_2"/>
    <property type="match status" value="3"/>
</dbReference>
<accession>A0A9Q9EGX7</accession>
<dbReference type="SUPFAM" id="SSF48403">
    <property type="entry name" value="Ankyrin repeat"/>
    <property type="match status" value="1"/>
</dbReference>
<evidence type="ECO:0000313" key="11">
    <source>
        <dbReference type="Proteomes" id="UP001056384"/>
    </source>
</evidence>
<dbReference type="InterPro" id="IPR050527">
    <property type="entry name" value="Snail/Krueppel_Znf"/>
</dbReference>
<evidence type="ECO:0000256" key="6">
    <source>
        <dbReference type="ARBA" id="ARBA00023242"/>
    </source>
</evidence>
<feature type="compositionally biased region" description="Polar residues" evidence="8">
    <location>
        <begin position="186"/>
        <end position="218"/>
    </location>
</feature>
<dbReference type="Pfam" id="PF00096">
    <property type="entry name" value="zf-C2H2"/>
    <property type="match status" value="1"/>
</dbReference>
<gene>
    <name evidence="10" type="ORF">Slin15195_G026260</name>
</gene>
<dbReference type="PANTHER" id="PTHR24388">
    <property type="entry name" value="ZINC FINGER PROTEIN"/>
    <property type="match status" value="1"/>
</dbReference>
<feature type="compositionally biased region" description="Polar residues" evidence="8">
    <location>
        <begin position="265"/>
        <end position="289"/>
    </location>
</feature>
<evidence type="ECO:0000256" key="5">
    <source>
        <dbReference type="ARBA" id="ARBA00022833"/>
    </source>
</evidence>
<dbReference type="GO" id="GO:0000978">
    <property type="term" value="F:RNA polymerase II cis-regulatory region sequence-specific DNA binding"/>
    <property type="evidence" value="ECO:0007669"/>
    <property type="project" value="TreeGrafter"/>
</dbReference>
<feature type="compositionally biased region" description="Polar residues" evidence="8">
    <location>
        <begin position="148"/>
        <end position="159"/>
    </location>
</feature>
<feature type="region of interest" description="Disordered" evidence="8">
    <location>
        <begin position="38"/>
        <end position="60"/>
    </location>
</feature>
<dbReference type="InterPro" id="IPR036236">
    <property type="entry name" value="Znf_C2H2_sf"/>
</dbReference>
<dbReference type="Proteomes" id="UP001056384">
    <property type="component" value="Chromosome 2"/>
</dbReference>
<protein>
    <submittedName>
        <fullName evidence="10">Zinc finger C2H2-type, ankyrin repeat-containing domain superfamily</fullName>
    </submittedName>
</protein>
<name>A0A9Q9EGX7_9PEZI</name>
<dbReference type="Gene3D" id="3.30.160.60">
    <property type="entry name" value="Classic Zinc Finger"/>
    <property type="match status" value="2"/>
</dbReference>
<dbReference type="Gene3D" id="1.25.40.20">
    <property type="entry name" value="Ankyrin repeat-containing domain"/>
    <property type="match status" value="1"/>
</dbReference>